<dbReference type="AlphaFoldDB" id="A0A1F6FYI5"/>
<dbReference type="Proteomes" id="UP000178601">
    <property type="component" value="Unassembled WGS sequence"/>
</dbReference>
<name>A0A1F6FYI5_9BACT</name>
<comment type="caution">
    <text evidence="2">The sequence shown here is derived from an EMBL/GenBank/DDBJ whole genome shotgun (WGS) entry which is preliminary data.</text>
</comment>
<accession>A0A1F6FYI5</accession>
<dbReference type="EMBL" id="MFMQ01000080">
    <property type="protein sequence ID" value="OGG90921.1"/>
    <property type="molecule type" value="Genomic_DNA"/>
</dbReference>
<protein>
    <recommendedName>
        <fullName evidence="1">DUF4015 domain-containing protein</fullName>
    </recommendedName>
</protein>
<sequence length="429" mass="48181">MNYRRVLCGMCAVLGVGIVSNVALPQLTKTTYESVAFSHELSLQEVEKEGTADTRRVLRHVPLPKAVKGVYMTSCVVGTPSFRDSIVSLIDETEVNAVVIDIKDYSGTLSFPPTAEALLPAWDNARCGTSDMEQFVKTLHENGIYVIGRITVFQDPFYSARHPAEAVHRASDGSVWKDYKGLSFIDVGAKAYWDYIISLSTDSYNIGFDELNFDYVRYPSDGNMQDVVFTNSAGKSKPENLESFFKYLRTALSDERRYENIRHENTGREQAAPYLSVDLFGMTTSSTHDLSIGQVEERAAPYFDFIAPMVYPSHYPNGFIGFGNPNHYPYEIVQYALTEGARRLAATTTSVDGFTHTRLGTSTPAVYQKPAYDIQKLRPWLQDFDYGGEYGVTEVRAQIQATYDAGLTGWMVWDPGNRYTRDAYLPEQH</sequence>
<dbReference type="Pfam" id="PF13200">
    <property type="entry name" value="DUF4015"/>
    <property type="match status" value="1"/>
</dbReference>
<organism evidence="2 3">
    <name type="scientific">Candidatus Kaiserbacteria bacterium RIFCSPLOWO2_12_FULL_53_8</name>
    <dbReference type="NCBI Taxonomy" id="1798529"/>
    <lineage>
        <taxon>Bacteria</taxon>
        <taxon>Candidatus Kaiseribacteriota</taxon>
    </lineage>
</organism>
<evidence type="ECO:0000313" key="3">
    <source>
        <dbReference type="Proteomes" id="UP000178601"/>
    </source>
</evidence>
<evidence type="ECO:0000313" key="2">
    <source>
        <dbReference type="EMBL" id="OGG90921.1"/>
    </source>
</evidence>
<proteinExistence type="predicted"/>
<feature type="domain" description="DUF4015" evidence="1">
    <location>
        <begin position="69"/>
        <end position="419"/>
    </location>
</feature>
<evidence type="ECO:0000259" key="1">
    <source>
        <dbReference type="Pfam" id="PF13200"/>
    </source>
</evidence>
<dbReference type="InterPro" id="IPR025275">
    <property type="entry name" value="DUF4015"/>
</dbReference>
<dbReference type="InterPro" id="IPR017853">
    <property type="entry name" value="GH"/>
</dbReference>
<reference evidence="2 3" key="1">
    <citation type="journal article" date="2016" name="Nat. Commun.">
        <title>Thousands of microbial genomes shed light on interconnected biogeochemical processes in an aquifer system.</title>
        <authorList>
            <person name="Anantharaman K."/>
            <person name="Brown C.T."/>
            <person name="Hug L.A."/>
            <person name="Sharon I."/>
            <person name="Castelle C.J."/>
            <person name="Probst A.J."/>
            <person name="Thomas B.C."/>
            <person name="Singh A."/>
            <person name="Wilkins M.J."/>
            <person name="Karaoz U."/>
            <person name="Brodie E.L."/>
            <person name="Williams K.H."/>
            <person name="Hubbard S.S."/>
            <person name="Banfield J.F."/>
        </authorList>
    </citation>
    <scope>NUCLEOTIDE SEQUENCE [LARGE SCALE GENOMIC DNA]</scope>
</reference>
<gene>
    <name evidence="2" type="ORF">A3H16_02760</name>
</gene>
<dbReference type="SUPFAM" id="SSF51445">
    <property type="entry name" value="(Trans)glycosidases"/>
    <property type="match status" value="1"/>
</dbReference>